<proteinExistence type="predicted"/>
<reference evidence="2 3" key="1">
    <citation type="submission" date="2018-11" db="EMBL/GenBank/DDBJ databases">
        <title>Microbial catabolism of amino acid.</title>
        <authorList>
            <person name="Hibi M."/>
            <person name="Ogawa J."/>
        </authorList>
    </citation>
    <scope>NUCLEOTIDE SEQUENCE [LARGE SCALE GENOMIC DNA]</scope>
    <source>
        <strain evidence="2 3">C31-06</strain>
    </source>
</reference>
<keyword evidence="3" id="KW-1185">Reference proteome</keyword>
<keyword evidence="2" id="KW-0378">Hydrolase</keyword>
<dbReference type="OrthoDB" id="63519at2"/>
<dbReference type="InterPro" id="IPR050228">
    <property type="entry name" value="Carboxylesterase_BioH"/>
</dbReference>
<dbReference type="Proteomes" id="UP000287519">
    <property type="component" value="Unassembled WGS sequence"/>
</dbReference>
<gene>
    <name evidence="2" type="ORF">Rhow_003773</name>
</gene>
<dbReference type="PANTHER" id="PTHR43194:SF5">
    <property type="entry name" value="PIMELOYL-[ACYL-CARRIER PROTEIN] METHYL ESTER ESTERASE"/>
    <property type="match status" value="1"/>
</dbReference>
<dbReference type="SUPFAM" id="SSF53474">
    <property type="entry name" value="alpha/beta-Hydrolases"/>
    <property type="match status" value="1"/>
</dbReference>
<dbReference type="EMBL" id="BHYM01000035">
    <property type="protein sequence ID" value="GCE40130.1"/>
    <property type="molecule type" value="Genomic_DNA"/>
</dbReference>
<dbReference type="Pfam" id="PF12697">
    <property type="entry name" value="Abhydrolase_6"/>
    <property type="match status" value="1"/>
</dbReference>
<evidence type="ECO:0000259" key="1">
    <source>
        <dbReference type="Pfam" id="PF12697"/>
    </source>
</evidence>
<evidence type="ECO:0000313" key="2">
    <source>
        <dbReference type="EMBL" id="GCE40130.1"/>
    </source>
</evidence>
<dbReference type="InterPro" id="IPR029058">
    <property type="entry name" value="AB_hydrolase_fold"/>
</dbReference>
<dbReference type="PANTHER" id="PTHR43194">
    <property type="entry name" value="HYDROLASE ALPHA/BETA FOLD FAMILY"/>
    <property type="match status" value="1"/>
</dbReference>
<name>A0A402C947_RHOWR</name>
<protein>
    <submittedName>
        <fullName evidence="2">Probable hydrolase</fullName>
    </submittedName>
</protein>
<dbReference type="InterPro" id="IPR000073">
    <property type="entry name" value="AB_hydrolase_1"/>
</dbReference>
<dbReference type="RefSeq" id="WP_124392460.1">
    <property type="nucleotide sequence ID" value="NZ_BHYM01000035.1"/>
</dbReference>
<dbReference type="GO" id="GO:0016787">
    <property type="term" value="F:hydrolase activity"/>
    <property type="evidence" value="ECO:0007669"/>
    <property type="project" value="UniProtKB-KW"/>
</dbReference>
<comment type="caution">
    <text evidence="2">The sequence shown here is derived from an EMBL/GenBank/DDBJ whole genome shotgun (WGS) entry which is preliminary data.</text>
</comment>
<dbReference type="Gene3D" id="3.40.50.1820">
    <property type="entry name" value="alpha/beta hydrolase"/>
    <property type="match status" value="1"/>
</dbReference>
<dbReference type="AlphaFoldDB" id="A0A402C947"/>
<accession>A0A402C947</accession>
<sequence>MQERIERAGDVVLHTVGDGPALVVVHGGGVTIDSYRRLARKLSDRFTVHLYNRRGRGDAPPRSEPYDVQQDVDDLRTVLENTGATDVIGHSSGGFIALTAALQLPIARLALYDAAVSVNGLFPAQWLEGARAAARDGDVARAMAITGAGINTQSRASTLPLGVQIAMSRLLIRTPVGRTMGALLPMTLDESQAIARADGPASRWAGVTAEVLLVRGADGPPYYEQLGDALAAALPHGRAAAVRGGHDGINRASAQLIRTFADFFGPTAHGQR</sequence>
<evidence type="ECO:0000313" key="3">
    <source>
        <dbReference type="Proteomes" id="UP000287519"/>
    </source>
</evidence>
<organism evidence="2 3">
    <name type="scientific">Rhodococcus wratislaviensis</name>
    <name type="common">Tsukamurella wratislaviensis</name>
    <dbReference type="NCBI Taxonomy" id="44752"/>
    <lineage>
        <taxon>Bacteria</taxon>
        <taxon>Bacillati</taxon>
        <taxon>Actinomycetota</taxon>
        <taxon>Actinomycetes</taxon>
        <taxon>Mycobacteriales</taxon>
        <taxon>Nocardiaceae</taxon>
        <taxon>Rhodococcus</taxon>
    </lineage>
</organism>
<feature type="domain" description="AB hydrolase-1" evidence="1">
    <location>
        <begin position="22"/>
        <end position="247"/>
    </location>
</feature>